<organism evidence="4 5">
    <name type="scientific">Methanopyrus kandleri</name>
    <dbReference type="NCBI Taxonomy" id="2320"/>
    <lineage>
        <taxon>Archaea</taxon>
        <taxon>Methanobacteriati</taxon>
        <taxon>Methanobacteriota</taxon>
        <taxon>Methanomada group</taxon>
        <taxon>Methanopyri</taxon>
        <taxon>Methanopyrales</taxon>
        <taxon>Methanopyraceae</taxon>
        <taxon>Methanopyrus</taxon>
    </lineage>
</organism>
<dbReference type="InterPro" id="IPR047099">
    <property type="entry name" value="Nop5_N_sf"/>
</dbReference>
<feature type="compositionally biased region" description="Basic residues" evidence="2">
    <location>
        <begin position="383"/>
        <end position="420"/>
    </location>
</feature>
<dbReference type="PANTHER" id="PTHR10894">
    <property type="entry name" value="NUCLEOLAR PROTEIN 5 NUCLEOLAR PROTEIN NOP5 NOP58"/>
    <property type="match status" value="1"/>
</dbReference>
<dbReference type="Proteomes" id="UP000619545">
    <property type="component" value="Unassembled WGS sequence"/>
</dbReference>
<dbReference type="OMA" id="QYPAINR"/>
<proteinExistence type="inferred from homology"/>
<comment type="caution">
    <text evidence="4">The sequence shown here is derived from an EMBL/GenBank/DDBJ whole genome shotgun (WGS) entry which is preliminary data.</text>
</comment>
<dbReference type="InterPro" id="IPR002687">
    <property type="entry name" value="Nop_dom"/>
</dbReference>
<sequence>MGVYVAENFTGVYAFDEEGNLIDHEPFPKDPDEIVERLLKRERGEVLEEEEALLSRLDADVINFEGTKADRERLEEVFDGELVVEFPNVAGEVLRERARELAVEVGVVDSEEEYSELVYEVGMKLSKEKVRATVEERDQMIIQAINTIDDIDRILNILTDRVREWYGIHFPEINKIVKKHDDFVTLVAELGHRKNFTYDNIKEVLPEFPDHLAEKLEEAAKDSMGAEMDEKDLAAVQRIAEVARELYEIRRKTADYIDESMDDVAPNVKALVGPLIGARLIALAGGLKEMAKLPASTIQLLGAEKALFRHLTKGTKPPKHGVIFQHPLIHRSPWWQRGKIARALAGKLAIAARIDAYSGEYRGDELRRQLEQRVKEIKEKYPKPPKRKRGGRPPRGRRPRRRRSPRRSRRDRRRRSRRRR</sequence>
<dbReference type="SMART" id="SM00931">
    <property type="entry name" value="NOSIC"/>
    <property type="match status" value="1"/>
</dbReference>
<gene>
    <name evidence="4" type="ORF">HA336_03185</name>
</gene>
<dbReference type="NCBIfam" id="NF011121">
    <property type="entry name" value="PRK14552.1"/>
    <property type="match status" value="1"/>
</dbReference>
<dbReference type="SUPFAM" id="SSF89124">
    <property type="entry name" value="Nop domain"/>
    <property type="match status" value="1"/>
</dbReference>
<evidence type="ECO:0000256" key="1">
    <source>
        <dbReference type="ARBA" id="ARBA00009211"/>
    </source>
</evidence>
<evidence type="ECO:0000313" key="5">
    <source>
        <dbReference type="Proteomes" id="UP000619545"/>
    </source>
</evidence>
<comment type="similarity">
    <text evidence="1">Belongs to the NOP5/NOP56 family.</text>
</comment>
<accession>A0A832WKK3</accession>
<dbReference type="InterPro" id="IPR042239">
    <property type="entry name" value="Nop_C"/>
</dbReference>
<dbReference type="Gene3D" id="3.30.420.220">
    <property type="match status" value="1"/>
</dbReference>
<dbReference type="Gene3D" id="1.10.150.460">
    <property type="match status" value="1"/>
</dbReference>
<keyword evidence="4" id="KW-0687">Ribonucleoprotein</keyword>
<dbReference type="InterPro" id="IPR012976">
    <property type="entry name" value="NOSIC"/>
</dbReference>
<dbReference type="EMBL" id="DUJS01000002">
    <property type="protein sequence ID" value="HII70220.1"/>
    <property type="molecule type" value="Genomic_DNA"/>
</dbReference>
<dbReference type="InterPro" id="IPR045056">
    <property type="entry name" value="Nop56/Nop58"/>
</dbReference>
<protein>
    <submittedName>
        <fullName evidence="4">C/D box methylation guide ribonucleoprotein complex aNOP56 subunit</fullName>
    </submittedName>
</protein>
<dbReference type="PROSITE" id="PS51358">
    <property type="entry name" value="NOP"/>
    <property type="match status" value="1"/>
</dbReference>
<dbReference type="Pfam" id="PF01798">
    <property type="entry name" value="Nop"/>
    <property type="match status" value="1"/>
</dbReference>
<dbReference type="AlphaFoldDB" id="A0A832WKK3"/>
<dbReference type="PANTHER" id="PTHR10894:SF0">
    <property type="entry name" value="NUCLEOLAR PROTEIN 56"/>
    <property type="match status" value="1"/>
</dbReference>
<dbReference type="Pfam" id="PF21572">
    <property type="entry name" value="Nop5_56-rel_N_Arc"/>
    <property type="match status" value="1"/>
</dbReference>
<dbReference type="FunFam" id="1.10.246.90:FF:000007">
    <property type="entry name" value="Pre mRNA splicing protein"/>
    <property type="match status" value="1"/>
</dbReference>
<evidence type="ECO:0000259" key="3">
    <source>
        <dbReference type="PROSITE" id="PS51358"/>
    </source>
</evidence>
<dbReference type="InterPro" id="IPR048896">
    <property type="entry name" value="Nop5_56-rel_N"/>
</dbReference>
<dbReference type="Gene3D" id="1.10.246.90">
    <property type="entry name" value="Nop domain"/>
    <property type="match status" value="1"/>
</dbReference>
<dbReference type="InterPro" id="IPR029012">
    <property type="entry name" value="Helix_hairpin_bin_sf"/>
</dbReference>
<dbReference type="InterPro" id="IPR036070">
    <property type="entry name" value="Nop_dom_sf"/>
</dbReference>
<reference evidence="4" key="1">
    <citation type="journal article" date="2020" name="bioRxiv">
        <title>A rank-normalized archaeal taxonomy based on genome phylogeny resolves widespread incomplete and uneven classifications.</title>
        <authorList>
            <person name="Rinke C."/>
            <person name="Chuvochina M."/>
            <person name="Mussig A.J."/>
            <person name="Chaumeil P.-A."/>
            <person name="Waite D.W."/>
            <person name="Whitman W.B."/>
            <person name="Parks D.H."/>
            <person name="Hugenholtz P."/>
        </authorList>
    </citation>
    <scope>NUCLEOTIDE SEQUENCE</scope>
    <source>
        <strain evidence="4">UBA8853</strain>
    </source>
</reference>
<dbReference type="GO" id="GO:0030515">
    <property type="term" value="F:snoRNA binding"/>
    <property type="evidence" value="ECO:0007669"/>
    <property type="project" value="InterPro"/>
</dbReference>
<dbReference type="Gene3D" id="1.10.287.660">
    <property type="entry name" value="Helix hairpin bin"/>
    <property type="match status" value="1"/>
</dbReference>
<dbReference type="GO" id="GO:0031428">
    <property type="term" value="C:box C/D methylation guide snoRNP complex"/>
    <property type="evidence" value="ECO:0007669"/>
    <property type="project" value="InterPro"/>
</dbReference>
<feature type="domain" description="Nop" evidence="3">
    <location>
        <begin position="264"/>
        <end position="379"/>
    </location>
</feature>
<feature type="region of interest" description="Disordered" evidence="2">
    <location>
        <begin position="376"/>
        <end position="420"/>
    </location>
</feature>
<name>A0A832WKK3_9EURY</name>
<evidence type="ECO:0000256" key="2">
    <source>
        <dbReference type="SAM" id="MobiDB-lite"/>
    </source>
</evidence>
<evidence type="ECO:0000313" key="4">
    <source>
        <dbReference type="EMBL" id="HII70220.1"/>
    </source>
</evidence>